<organism evidence="8 9">
    <name type="scientific">Cyclocybe aegerita</name>
    <name type="common">Black poplar mushroom</name>
    <name type="synonym">Agrocybe aegerita</name>
    <dbReference type="NCBI Taxonomy" id="1973307"/>
    <lineage>
        <taxon>Eukaryota</taxon>
        <taxon>Fungi</taxon>
        <taxon>Dikarya</taxon>
        <taxon>Basidiomycota</taxon>
        <taxon>Agaricomycotina</taxon>
        <taxon>Agaricomycetes</taxon>
        <taxon>Agaricomycetidae</taxon>
        <taxon>Agaricales</taxon>
        <taxon>Agaricineae</taxon>
        <taxon>Bolbitiaceae</taxon>
        <taxon>Cyclocybe</taxon>
    </lineage>
</organism>
<dbReference type="InterPro" id="IPR055430">
    <property type="entry name" value="HAT_Syf1_CNRKL1_C"/>
</dbReference>
<name>A0A8S0WX79_CYCAE</name>
<feature type="compositionally biased region" description="Acidic residues" evidence="6">
    <location>
        <begin position="165"/>
        <end position="177"/>
    </location>
</feature>
<dbReference type="PROSITE" id="PS50126">
    <property type="entry name" value="S1"/>
    <property type="match status" value="9"/>
</dbReference>
<feature type="region of interest" description="Disordered" evidence="6">
    <location>
        <begin position="1082"/>
        <end position="1107"/>
    </location>
</feature>
<reference evidence="8 9" key="1">
    <citation type="submission" date="2020-01" db="EMBL/GenBank/DDBJ databases">
        <authorList>
            <person name="Gupta K D."/>
        </authorList>
    </citation>
    <scope>NUCLEOTIDE SEQUENCE [LARGE SCALE GENOMIC DNA]</scope>
</reference>
<feature type="domain" description="S1 motif" evidence="7">
    <location>
        <begin position="524"/>
        <end position="593"/>
    </location>
</feature>
<dbReference type="InterPro" id="IPR003029">
    <property type="entry name" value="S1_domain"/>
</dbReference>
<dbReference type="CDD" id="cd05707">
    <property type="entry name" value="S1_Rrp5_repeat_sc11"/>
    <property type="match status" value="1"/>
</dbReference>
<dbReference type="SMART" id="SM00316">
    <property type="entry name" value="S1"/>
    <property type="match status" value="10"/>
</dbReference>
<feature type="compositionally biased region" description="Polar residues" evidence="6">
    <location>
        <begin position="25"/>
        <end position="34"/>
    </location>
</feature>
<dbReference type="Pfam" id="PF23231">
    <property type="entry name" value="HAT_Syf1_CNRKL1_C"/>
    <property type="match status" value="1"/>
</dbReference>
<dbReference type="InterPro" id="IPR048059">
    <property type="entry name" value="Rrp5_S1_rpt_hs1_sc1"/>
</dbReference>
<feature type="region of interest" description="Disordered" evidence="6">
    <location>
        <begin position="74"/>
        <end position="100"/>
    </location>
</feature>
<feature type="domain" description="S1 motif" evidence="7">
    <location>
        <begin position="977"/>
        <end position="1048"/>
    </location>
</feature>
<dbReference type="FunFam" id="2.40.50.140:FF:000103">
    <property type="entry name" value="protein RRP5 homolog"/>
    <property type="match status" value="2"/>
</dbReference>
<keyword evidence="9" id="KW-1185">Reference proteome</keyword>
<dbReference type="SUPFAM" id="SSF50249">
    <property type="entry name" value="Nucleic acid-binding proteins"/>
    <property type="match status" value="9"/>
</dbReference>
<dbReference type="GO" id="GO:0006364">
    <property type="term" value="P:rRNA processing"/>
    <property type="evidence" value="ECO:0007669"/>
    <property type="project" value="UniProtKB-KW"/>
</dbReference>
<feature type="domain" description="S1 motif" evidence="7">
    <location>
        <begin position="698"/>
        <end position="772"/>
    </location>
</feature>
<dbReference type="Pfam" id="PF23459">
    <property type="entry name" value="S1_RRP5"/>
    <property type="match status" value="2"/>
</dbReference>
<dbReference type="GO" id="GO:0032040">
    <property type="term" value="C:small-subunit processome"/>
    <property type="evidence" value="ECO:0007669"/>
    <property type="project" value="TreeGrafter"/>
</dbReference>
<dbReference type="Gene3D" id="2.40.50.140">
    <property type="entry name" value="Nucleic acid-binding proteins"/>
    <property type="match status" value="8"/>
</dbReference>
<evidence type="ECO:0000313" key="8">
    <source>
        <dbReference type="EMBL" id="CAA7268006.1"/>
    </source>
</evidence>
<protein>
    <recommendedName>
        <fullName evidence="7">S1 motif domain-containing protein</fullName>
    </recommendedName>
</protein>
<dbReference type="CDD" id="cd05697">
    <property type="entry name" value="S1_Rrp5_repeat_hs5"/>
    <property type="match status" value="1"/>
</dbReference>
<dbReference type="CDD" id="cd05693">
    <property type="entry name" value="S1_Rrp5_repeat_hs1_sc1"/>
    <property type="match status" value="1"/>
</dbReference>
<dbReference type="InterPro" id="IPR057302">
    <property type="entry name" value="Rrp5_S1"/>
</dbReference>
<dbReference type="InterPro" id="IPR057301">
    <property type="entry name" value="Rrp5_OB_4th"/>
</dbReference>
<dbReference type="FunFam" id="1.25.40.10:FF:000727">
    <property type="entry name" value="Chromosome 1, whole genome shotgun sequence"/>
    <property type="match status" value="1"/>
</dbReference>
<feature type="compositionally biased region" description="Basic and acidic residues" evidence="6">
    <location>
        <begin position="1171"/>
        <end position="1185"/>
    </location>
</feature>
<dbReference type="GO" id="GO:0003723">
    <property type="term" value="F:RNA binding"/>
    <property type="evidence" value="ECO:0007669"/>
    <property type="project" value="TreeGrafter"/>
</dbReference>
<dbReference type="PANTHER" id="PTHR23270">
    <property type="entry name" value="PROGRAMMED CELL DEATH PROTEIN 11 PRE-RRNA PROCESSING PROTEIN RRP5"/>
    <property type="match status" value="1"/>
</dbReference>
<evidence type="ECO:0000256" key="6">
    <source>
        <dbReference type="SAM" id="MobiDB-lite"/>
    </source>
</evidence>
<evidence type="ECO:0000313" key="9">
    <source>
        <dbReference type="Proteomes" id="UP000467700"/>
    </source>
</evidence>
<dbReference type="Pfam" id="PF24685">
    <property type="entry name" value="OB_RRP5_4th"/>
    <property type="match status" value="1"/>
</dbReference>
<proteinExistence type="predicted"/>
<comment type="subcellular location">
    <subcellularLocation>
        <location evidence="1">Nucleus</location>
        <location evidence="1">Nucleolus</location>
    </subcellularLocation>
</comment>
<feature type="domain" description="S1 motif" evidence="7">
    <location>
        <begin position="339"/>
        <end position="404"/>
    </location>
</feature>
<feature type="domain" description="S1 motif" evidence="7">
    <location>
        <begin position="613"/>
        <end position="680"/>
    </location>
</feature>
<dbReference type="InterPro" id="IPR011990">
    <property type="entry name" value="TPR-like_helical_dom_sf"/>
</dbReference>
<dbReference type="InterPro" id="IPR045209">
    <property type="entry name" value="Rrp5"/>
</dbReference>
<keyword evidence="4" id="KW-0677">Repeat</keyword>
<dbReference type="EMBL" id="CACVBS010000065">
    <property type="protein sequence ID" value="CAA7268006.1"/>
    <property type="molecule type" value="Genomic_DNA"/>
</dbReference>
<dbReference type="OrthoDB" id="412781at2759"/>
<sequence length="1453" mass="160600">MAAQKRGLGDSSSTHKPKKSRTDPKSQPQPTSTLLAEEVDFPRGGGTSLTPLEVKAIRAEAVKEADAELFAEASTEKMSKKRKRKSEAVPAASSGHKEGKDRIRIEHLNYKRINVGMKIFGQIAAILPLALIVSLPNQLYAHVPITNISTQFTEALERIEAQEFSAEEDESEDEDEENKPPKSYIPELTELFRVGQYVRGVVSAIHEPGTSDISGIGRSRDEVSRASKRVELTLVPDRVNTGVQKSGLKAGFTLTASVKSREDHGYILDLGVENVSGFLNPKNAEQPNLQRKLHVGSLLDVTITKLSSNGRTCTVSCDPATFASSHLSDISSVTSMLPGTLVQGLITAVNPTGLNVQVLGFFDGTVDQSHLVKATSEYKIGKKIKARILYNYSSSPPKFSLSLLDHIIKLEGRLTADEHEELKERTVQETYPVGTVLEAVKVKRLEGERGIIVEISPTLEGFVHISHLSDDHVPSLSSSGPWKIGSTHPARVTGYFAFDGVLQLSLKSSVVQQKYFQVADLEAGELVKGTIKKLTDTGLFVSLSGGLDGVVWPKHYADITLKHPSKRFKEGANIKCRVLSVDPDRKRIALTAKKTLVDSTLPIVSKPEDVTSGLLTHAVVFKVSEKHLLVEFYGNMKAVVPAKEISDTSKGRLVDAFPLGRVVKVRILSIDDGRIVASIKQAAPNFDAPGDINTVEIGHTVEGTLSEVHKDHILLTLQPSNVRALLSLKNLANHCGLAVSQLRTSLQVGENFDELVVVTRNPEKGIVIVANKPKSKPTVLAKGSNITIESVAVGQLVGGRVTRHTSHGALVKITSHIGGILHLTDILDNFDSTVSLPAVDSIIKATVVAIDVAKRQLILSTRQSRMSPLQSQEVADPEISSMSDLQIGQTIRGFVKNIINHGLFVTIGREIDARVQIKELFDEYVKDWQSRFKVQQVVKGRILSIDLSSKKVELSFRSGDLSQKRPATLSVGDLKAGQKVNGTVKKIEDYGLFVQIENSKFSGLCHKSQLSDNPDADVAIALRGFREGDRVKAAILKIENGRISLSLKPSNFSKEELEEDSGAEDEEDQINHDDAEGIELHEASGSESADDPDAGMRSPDESEDEMQVDVDNAQLEYQAPRVSTSKALGLTLSSVGGFQWPGISKPEDEEESFSEDEDEAGQPSKKKRKRKEIEQDWTADMHSKAPESNADFERLLLGSPNSSYLWIQYMSFQLPLSEVDKAREIARRAIKTINFREEKERLNVWIALLNLENVYGTDETLEATFKEAAKANDSKTIYLRLASISEQSYKNEKAEEQYKRTCKKFGQSSKVWTLFGEFLLKRGELEEARKLLPRSLQSLEKRKHLKTIARFAQLEYKHGDAERGKTLFEGIVDSHPKRWDMWSIYMDMEATQGNIQGLRNLFARVLTHKMTSHKAKSFFKKWLELERRIGDEEGAEMVKQRAVEWTQRASNGS</sequence>
<dbReference type="PANTHER" id="PTHR23270:SF10">
    <property type="entry name" value="PROTEIN RRP5 HOMOLOG"/>
    <property type="match status" value="1"/>
</dbReference>
<feature type="domain" description="S1 motif" evidence="7">
    <location>
        <begin position="888"/>
        <end position="957"/>
    </location>
</feature>
<dbReference type="Pfam" id="PF00575">
    <property type="entry name" value="S1"/>
    <property type="match status" value="1"/>
</dbReference>
<gene>
    <name evidence="8" type="ORF">AAE3_LOCUS10343</name>
</gene>
<evidence type="ECO:0000256" key="2">
    <source>
        <dbReference type="ARBA" id="ARBA00011524"/>
    </source>
</evidence>
<accession>A0A8S0WX79</accession>
<evidence type="ECO:0000256" key="1">
    <source>
        <dbReference type="ARBA" id="ARBA00004604"/>
    </source>
</evidence>
<dbReference type="Proteomes" id="UP000467700">
    <property type="component" value="Unassembled WGS sequence"/>
</dbReference>
<evidence type="ECO:0000256" key="4">
    <source>
        <dbReference type="ARBA" id="ARBA00022737"/>
    </source>
</evidence>
<evidence type="ECO:0000256" key="5">
    <source>
        <dbReference type="ARBA" id="ARBA00023242"/>
    </source>
</evidence>
<feature type="domain" description="S1 motif" evidence="7">
    <location>
        <begin position="794"/>
        <end position="862"/>
    </location>
</feature>
<keyword evidence="3" id="KW-0698">rRNA processing</keyword>
<evidence type="ECO:0000259" key="7">
    <source>
        <dbReference type="PROSITE" id="PS50126"/>
    </source>
</evidence>
<dbReference type="FunFam" id="2.40.50.140:FF:000148">
    <property type="entry name" value="protein RRP5 homolog isoform X1"/>
    <property type="match status" value="1"/>
</dbReference>
<dbReference type="FunFam" id="2.40.50.140:FF:000155">
    <property type="entry name" value="rRNA biogenesis protein RRP5"/>
    <property type="match status" value="1"/>
</dbReference>
<dbReference type="InterPro" id="IPR012340">
    <property type="entry name" value="NA-bd_OB-fold"/>
</dbReference>
<dbReference type="SUPFAM" id="SSF48452">
    <property type="entry name" value="TPR-like"/>
    <property type="match status" value="1"/>
</dbReference>
<dbReference type="InterPro" id="IPR003107">
    <property type="entry name" value="HAT"/>
</dbReference>
<comment type="subunit">
    <text evidence="2">Associated with the spliceosome.</text>
</comment>
<evidence type="ECO:0000256" key="3">
    <source>
        <dbReference type="ARBA" id="ARBA00022552"/>
    </source>
</evidence>
<feature type="domain" description="S1 motif" evidence="7">
    <location>
        <begin position="434"/>
        <end position="507"/>
    </location>
</feature>
<feature type="compositionally biased region" description="Acidic residues" evidence="6">
    <location>
        <begin position="1147"/>
        <end position="1160"/>
    </location>
</feature>
<keyword evidence="5" id="KW-0539">Nucleus</keyword>
<feature type="region of interest" description="Disordered" evidence="6">
    <location>
        <begin position="1138"/>
        <end position="1185"/>
    </location>
</feature>
<comment type="caution">
    <text evidence="8">The sequence shown here is derived from an EMBL/GenBank/DDBJ whole genome shotgun (WGS) entry which is preliminary data.</text>
</comment>
<feature type="domain" description="S1 motif" evidence="7">
    <location>
        <begin position="251"/>
        <end position="318"/>
    </location>
</feature>
<feature type="region of interest" description="Disordered" evidence="6">
    <location>
        <begin position="163"/>
        <end position="183"/>
    </location>
</feature>
<dbReference type="SMART" id="SM00386">
    <property type="entry name" value="HAT"/>
    <property type="match status" value="5"/>
</dbReference>
<feature type="region of interest" description="Disordered" evidence="6">
    <location>
        <begin position="1"/>
        <end position="50"/>
    </location>
</feature>
<dbReference type="Gene3D" id="1.25.40.10">
    <property type="entry name" value="Tetratricopeptide repeat domain"/>
    <property type="match status" value="2"/>
</dbReference>